<dbReference type="Proteomes" id="UP000078292">
    <property type="component" value="Unassembled WGS sequence"/>
</dbReference>
<protein>
    <submittedName>
        <fullName evidence="1">Uncharacterized protein</fullName>
    </submittedName>
</protein>
<gene>
    <name evidence="1" type="ORF">A6F49_03325</name>
</gene>
<dbReference type="EMBL" id="LXEY01000004">
    <property type="protein sequence ID" value="OAV63086.1"/>
    <property type="molecule type" value="Genomic_DNA"/>
</dbReference>
<dbReference type="STRING" id="1837282.A6F49_03325"/>
<name>A0A1B7M3B1_9MICC</name>
<dbReference type="OrthoDB" id="5060810at2"/>
<accession>A0A1B7M3B1</accession>
<sequence length="181" mass="19195">MKRQLRPVLGKIAAAAGSGLVIFALGMSAAALSQGSNNAMQLSWDGVHYSSSTSEAFFGTPVIVPGDSARRTLLVRNDGPSDAILRARITDVDLTHDRSDGFYDKLLIDWSTGQTTMRQLAANGETTIVDVQLAQGAEFEITIGYHLPEDTVEGNRRGGPARLAGFDVELDLAGMSTPGSD</sequence>
<evidence type="ECO:0000313" key="1">
    <source>
        <dbReference type="EMBL" id="OAV63086.1"/>
    </source>
</evidence>
<dbReference type="RefSeq" id="WP_043055913.1">
    <property type="nucleotide sequence ID" value="NZ_LXEY01000004.1"/>
</dbReference>
<keyword evidence="2" id="KW-1185">Reference proteome</keyword>
<proteinExistence type="predicted"/>
<dbReference type="AlphaFoldDB" id="A0A1B7M3B1"/>
<evidence type="ECO:0000313" key="2">
    <source>
        <dbReference type="Proteomes" id="UP000078292"/>
    </source>
</evidence>
<organism evidence="1 2">
    <name type="scientific">Enteractinococcus helveticum</name>
    <dbReference type="NCBI Taxonomy" id="1837282"/>
    <lineage>
        <taxon>Bacteria</taxon>
        <taxon>Bacillati</taxon>
        <taxon>Actinomycetota</taxon>
        <taxon>Actinomycetes</taxon>
        <taxon>Micrococcales</taxon>
        <taxon>Micrococcaceae</taxon>
    </lineage>
</organism>
<comment type="caution">
    <text evidence="1">The sequence shown here is derived from an EMBL/GenBank/DDBJ whole genome shotgun (WGS) entry which is preliminary data.</text>
</comment>
<reference evidence="1 2" key="1">
    <citation type="submission" date="2016-04" db="EMBL/GenBank/DDBJ databases">
        <title>First whole genome shotgun sequence of the bacterium Enteractinococcus sp. strain UASWS1574.</title>
        <authorList>
            <person name="Crovadore J."/>
            <person name="Chablais R."/>
            <person name="Lefort F."/>
        </authorList>
    </citation>
    <scope>NUCLEOTIDE SEQUENCE [LARGE SCALE GENOMIC DNA]</scope>
    <source>
        <strain evidence="1 2">UASWS1574</strain>
    </source>
</reference>